<dbReference type="AlphaFoldDB" id="A0A5C6CLF1"/>
<comment type="caution">
    <text evidence="2">The sequence shown here is derived from an EMBL/GenBank/DDBJ whole genome shotgun (WGS) entry which is preliminary data.</text>
</comment>
<dbReference type="InterPro" id="IPR012334">
    <property type="entry name" value="Pectin_lyas_fold"/>
</dbReference>
<keyword evidence="3" id="KW-1185">Reference proteome</keyword>
<dbReference type="OrthoDB" id="243858at2"/>
<dbReference type="RefSeq" id="WP_146593840.1">
    <property type="nucleotide sequence ID" value="NZ_SJPT01000002.1"/>
</dbReference>
<accession>A0A5C6CLF1</accession>
<dbReference type="InterPro" id="IPR011050">
    <property type="entry name" value="Pectin_lyase_fold/virulence"/>
</dbReference>
<evidence type="ECO:0000256" key="1">
    <source>
        <dbReference type="SAM" id="SignalP"/>
    </source>
</evidence>
<sequence length="437" mass="47363" precursor="true">MFLSACPRLWGVVHRHVSAILVSFSLIPGAAAFAVSPNDFQGSDVERINQAIEAAAATGEPVVVPRINRAADGDRDIWLLDSAILVQDGTYLELENCHLKLSDQSRDNIIRSANCGMGITDIQPIRNVTIVGKGRVTLEGADNPRSTGDSAKTLGVRSYGTDAGVEGESQTGDWRNISILMAYVDHFRIENLFLKDAHAWTISLERCAYGVIRDLEFSATESKVVNGKREVFLNQDGLDLRQGCHDIDIANISGHTGDDLIALTNIVNDAMAAGSPDYIMVSTPNNRGDGQDDIYNITIRNVRGHTAGGHHIVRFLNAGGLRIHDVILDGLIDTSTGRRAKAAVKIGDANPAWGGVAPLGDTYRIFISNVMSRAQHTILIAGSLSESSISNVIKYNAAGRPITYKSGSDNVRNVMVHNVMPRMTDSNDQSQLPQRKR</sequence>
<reference evidence="2 3" key="1">
    <citation type="submission" date="2019-02" db="EMBL/GenBank/DDBJ databases">
        <title>Deep-cultivation of Planctomycetes and their phenomic and genomic characterization uncovers novel biology.</title>
        <authorList>
            <person name="Wiegand S."/>
            <person name="Jogler M."/>
            <person name="Boedeker C."/>
            <person name="Pinto D."/>
            <person name="Vollmers J."/>
            <person name="Rivas-Marin E."/>
            <person name="Kohn T."/>
            <person name="Peeters S.H."/>
            <person name="Heuer A."/>
            <person name="Rast P."/>
            <person name="Oberbeckmann S."/>
            <person name="Bunk B."/>
            <person name="Jeske O."/>
            <person name="Meyerdierks A."/>
            <person name="Storesund J.E."/>
            <person name="Kallscheuer N."/>
            <person name="Luecker S."/>
            <person name="Lage O.M."/>
            <person name="Pohl T."/>
            <person name="Merkel B.J."/>
            <person name="Hornburger P."/>
            <person name="Mueller R.-W."/>
            <person name="Bruemmer F."/>
            <person name="Labrenz M."/>
            <person name="Spormann A.M."/>
            <person name="Op Den Camp H."/>
            <person name="Overmann J."/>
            <person name="Amann R."/>
            <person name="Jetten M.S.M."/>
            <person name="Mascher T."/>
            <person name="Medema M.H."/>
            <person name="Devos D.P."/>
            <person name="Kaster A.-K."/>
            <person name="Ovreas L."/>
            <person name="Rohde M."/>
            <person name="Galperin M.Y."/>
            <person name="Jogler C."/>
        </authorList>
    </citation>
    <scope>NUCLEOTIDE SEQUENCE [LARGE SCALE GENOMIC DNA]</scope>
    <source>
        <strain evidence="2 3">Pla52o</strain>
    </source>
</reference>
<organism evidence="2 3">
    <name type="scientific">Novipirellula galeiformis</name>
    <dbReference type="NCBI Taxonomy" id="2528004"/>
    <lineage>
        <taxon>Bacteria</taxon>
        <taxon>Pseudomonadati</taxon>
        <taxon>Planctomycetota</taxon>
        <taxon>Planctomycetia</taxon>
        <taxon>Pirellulales</taxon>
        <taxon>Pirellulaceae</taxon>
        <taxon>Novipirellula</taxon>
    </lineage>
</organism>
<protein>
    <submittedName>
        <fullName evidence="2">Uncharacterized protein</fullName>
    </submittedName>
</protein>
<name>A0A5C6CLF1_9BACT</name>
<dbReference type="EMBL" id="SJPT01000002">
    <property type="protein sequence ID" value="TWU25162.1"/>
    <property type="molecule type" value="Genomic_DNA"/>
</dbReference>
<proteinExistence type="predicted"/>
<feature type="chain" id="PRO_5022728509" evidence="1">
    <location>
        <begin position="35"/>
        <end position="437"/>
    </location>
</feature>
<gene>
    <name evidence="2" type="ORF">Pla52o_14600</name>
</gene>
<dbReference type="SUPFAM" id="SSF51126">
    <property type="entry name" value="Pectin lyase-like"/>
    <property type="match status" value="1"/>
</dbReference>
<dbReference type="Proteomes" id="UP000316304">
    <property type="component" value="Unassembled WGS sequence"/>
</dbReference>
<evidence type="ECO:0000313" key="3">
    <source>
        <dbReference type="Proteomes" id="UP000316304"/>
    </source>
</evidence>
<keyword evidence="1" id="KW-0732">Signal</keyword>
<feature type="signal peptide" evidence="1">
    <location>
        <begin position="1"/>
        <end position="34"/>
    </location>
</feature>
<evidence type="ECO:0000313" key="2">
    <source>
        <dbReference type="EMBL" id="TWU25162.1"/>
    </source>
</evidence>
<dbReference type="Gene3D" id="2.160.20.10">
    <property type="entry name" value="Single-stranded right-handed beta-helix, Pectin lyase-like"/>
    <property type="match status" value="1"/>
</dbReference>